<dbReference type="AlphaFoldDB" id="A0A2K3L4D9"/>
<reference evidence="1 2" key="1">
    <citation type="journal article" date="2014" name="Am. J. Bot.">
        <title>Genome assembly and annotation for red clover (Trifolium pratense; Fabaceae).</title>
        <authorList>
            <person name="Istvanek J."/>
            <person name="Jaros M."/>
            <person name="Krenek A."/>
            <person name="Repkova J."/>
        </authorList>
    </citation>
    <scope>NUCLEOTIDE SEQUENCE [LARGE SCALE GENOMIC DNA]</scope>
    <source>
        <strain evidence="2">cv. Tatra</strain>
        <tissue evidence="1">Young leaves</tissue>
    </source>
</reference>
<sequence length="92" mass="10428">MGKLFRHQHLGDGIDNNRRAIIQSPSNDSSDNVVADGHRAVNHRSDVYPIFIVAHYFGCHRFLQLPNIGCAGKESRRRIVEDVVIGCKCWNK</sequence>
<dbReference type="Proteomes" id="UP000236291">
    <property type="component" value="Unassembled WGS sequence"/>
</dbReference>
<evidence type="ECO:0000313" key="2">
    <source>
        <dbReference type="Proteomes" id="UP000236291"/>
    </source>
</evidence>
<gene>
    <name evidence="1" type="ORF">L195_g029294</name>
</gene>
<organism evidence="1 2">
    <name type="scientific">Trifolium pratense</name>
    <name type="common">Red clover</name>
    <dbReference type="NCBI Taxonomy" id="57577"/>
    <lineage>
        <taxon>Eukaryota</taxon>
        <taxon>Viridiplantae</taxon>
        <taxon>Streptophyta</taxon>
        <taxon>Embryophyta</taxon>
        <taxon>Tracheophyta</taxon>
        <taxon>Spermatophyta</taxon>
        <taxon>Magnoliopsida</taxon>
        <taxon>eudicotyledons</taxon>
        <taxon>Gunneridae</taxon>
        <taxon>Pentapetalae</taxon>
        <taxon>rosids</taxon>
        <taxon>fabids</taxon>
        <taxon>Fabales</taxon>
        <taxon>Fabaceae</taxon>
        <taxon>Papilionoideae</taxon>
        <taxon>50 kb inversion clade</taxon>
        <taxon>NPAAA clade</taxon>
        <taxon>Hologalegina</taxon>
        <taxon>IRL clade</taxon>
        <taxon>Trifolieae</taxon>
        <taxon>Trifolium</taxon>
    </lineage>
</organism>
<protein>
    <submittedName>
        <fullName evidence="1">Uncharacterized protein</fullName>
    </submittedName>
</protein>
<comment type="caution">
    <text evidence="1">The sequence shown here is derived from an EMBL/GenBank/DDBJ whole genome shotgun (WGS) entry which is preliminary data.</text>
</comment>
<accession>A0A2K3L4D9</accession>
<dbReference type="EMBL" id="ASHM01025975">
    <property type="protein sequence ID" value="PNX73394.1"/>
    <property type="molecule type" value="Genomic_DNA"/>
</dbReference>
<name>A0A2K3L4D9_TRIPR</name>
<reference evidence="1 2" key="2">
    <citation type="journal article" date="2017" name="Front. Plant Sci.">
        <title>Gene Classification and Mining of Molecular Markers Useful in Red Clover (Trifolium pratense) Breeding.</title>
        <authorList>
            <person name="Istvanek J."/>
            <person name="Dluhosova J."/>
            <person name="Dluhos P."/>
            <person name="Patkova L."/>
            <person name="Nedelnik J."/>
            <person name="Repkova J."/>
        </authorList>
    </citation>
    <scope>NUCLEOTIDE SEQUENCE [LARGE SCALE GENOMIC DNA]</scope>
    <source>
        <strain evidence="2">cv. Tatra</strain>
        <tissue evidence="1">Young leaves</tissue>
    </source>
</reference>
<evidence type="ECO:0000313" key="1">
    <source>
        <dbReference type="EMBL" id="PNX73394.1"/>
    </source>
</evidence>
<proteinExistence type="predicted"/>